<sequence>MEGSSSLEFSSKTLKTNVQHLSERNFVSKDIDLNISEASKNRENLKDSSDLPFSLSVESRFRGVKYKKQPINSLVSTCQTSCLGFSSVESVKKNEAKESFSHESSHSNHCNVSYTSYHSPLVSTFTGFQKKYDSENLLLNYKDQPSKIVKLKIAPRSFLWASPRSFFRGNRQKGFSKKKEIEFPDQGIVCVEKATVNCVDSQSICPLFLSKTSSDFVSVSTLVNTKVPDVSNSTGMLVSKPAPWPTFENVHVKDFFFSETMIKDIFMFRKKRSIQKKLFSEDYYLKEYSLLLNQEESVPRMHFLHFNQTVYSTDDFKSLATSSIPYSDLKRSCFDKIYKGLDNVSFSVNFFDIELWTSKYSPTKSHEVIFSEYEVIKLRDWLISCKLTSNVVRMSRTSLKKHVLERNDKTCLSKFINCNGYGEKSLFLNEISESKVLLKRRKKLFSGLQTSSVRYMLLVGPHGSYKSASVYAIAKELGFEIFEINSSTRRSGKDILDAVGEMSQSHLVNGKKVSGSSNICFKTKCDTSFQKQSLILIEEVDILYEEDKGFWNAVINLICKSKRPVIMTCTGDTSTIPNVFLEFQSVVYFKTAPVDLAANYLYLLSLSEGYIFRKEDLSLLYVSKKCDLRASILQLQFFTRIKNNYKISGSLNDTNLFMSDISISEKVVFENIFWPSIEWPNNFYKLLETITIEENCECWNLIDNMFRNSIENIKLENFCQFFEEIEKRVLFLDAHLDFLDAVSFCDYLSSKASCYLFEGLCLSNSDYLSFGNCCSSSDNLLGHDLLLSYEARFSVYQTNYVYIFLTIFIISCSIFSDKLNNTGLDTLNIFQCISDVKSLNIMSKLRHEVDVEKLTIDGLKDIFCSFLFSDLLNHNIVSYSINILNGFSLSVDIAPYIRDIIRFCKLYKENYKKHIINDNGKNIVRKLSVLGDYSLRKLNKYKMKNEKAILDTWIK</sequence>
<protein>
    <submittedName>
        <fullName evidence="1">Uncharacterized protein</fullName>
    </submittedName>
</protein>
<dbReference type="Proteomes" id="UP000768646">
    <property type="component" value="Unassembled WGS sequence"/>
</dbReference>
<proteinExistence type="predicted"/>
<comment type="caution">
    <text evidence="1">The sequence shown here is derived from an EMBL/GenBank/DDBJ whole genome shotgun (WGS) entry which is preliminary data.</text>
</comment>
<reference evidence="1 2" key="1">
    <citation type="journal article" date="2021" name="Commun. Biol.">
        <title>Genomic insights into the host specific adaptation of the Pneumocystis genus.</title>
        <authorList>
            <person name="Cisse O.H."/>
            <person name="Ma L."/>
            <person name="Dekker J.P."/>
            <person name="Khil P.P."/>
            <person name="Youn J.-H."/>
            <person name="Brenchley J.M."/>
            <person name="Blair R."/>
            <person name="Pahar B."/>
            <person name="Chabe M."/>
            <person name="Van Rompay K.K.A."/>
            <person name="Keesler R."/>
            <person name="Sukura A."/>
            <person name="Hirsch V."/>
            <person name="Kutty G."/>
            <person name="Liu Y."/>
            <person name="Peng L."/>
            <person name="Chen J."/>
            <person name="Song J."/>
            <person name="Weissenbacher-Lang C."/>
            <person name="Xu J."/>
            <person name="Upham N.S."/>
            <person name="Stajich J.E."/>
            <person name="Cuomo C.A."/>
            <person name="Cushion M.T."/>
            <person name="Kovacs J.A."/>
        </authorList>
    </citation>
    <scope>NUCLEOTIDE SEQUENCE [LARGE SCALE GENOMIC DNA]</scope>
    <source>
        <strain evidence="1 2">RABM</strain>
    </source>
</reference>
<keyword evidence="2" id="KW-1185">Reference proteome</keyword>
<organism evidence="1 2">
    <name type="scientific">Pneumocystis oryctolagi</name>
    <dbReference type="NCBI Taxonomy" id="42067"/>
    <lineage>
        <taxon>Eukaryota</taxon>
        <taxon>Fungi</taxon>
        <taxon>Dikarya</taxon>
        <taxon>Ascomycota</taxon>
        <taxon>Taphrinomycotina</taxon>
        <taxon>Pneumocystomycetes</taxon>
        <taxon>Pneumocystaceae</taxon>
        <taxon>Pneumocystis</taxon>
    </lineage>
</organism>
<name>A0ACB7CAW1_9ASCO</name>
<dbReference type="EMBL" id="JABTEG010000006">
    <property type="protein sequence ID" value="KAG4304854.1"/>
    <property type="molecule type" value="Genomic_DNA"/>
</dbReference>
<evidence type="ECO:0000313" key="1">
    <source>
        <dbReference type="EMBL" id="KAG4304854.1"/>
    </source>
</evidence>
<evidence type="ECO:0000313" key="2">
    <source>
        <dbReference type="Proteomes" id="UP000768646"/>
    </source>
</evidence>
<gene>
    <name evidence="1" type="ORF">PORY_001907</name>
</gene>
<accession>A0ACB7CAW1</accession>